<gene>
    <name evidence="3" type="ORF">A3C24_00775</name>
</gene>
<dbReference type="AlphaFoldDB" id="A0A1F7H291"/>
<dbReference type="InterPro" id="IPR015797">
    <property type="entry name" value="NUDIX_hydrolase-like_dom_sf"/>
</dbReference>
<reference evidence="3 4" key="1">
    <citation type="journal article" date="2016" name="Nat. Commun.">
        <title>Thousands of microbial genomes shed light on interconnected biogeochemical processes in an aquifer system.</title>
        <authorList>
            <person name="Anantharaman K."/>
            <person name="Brown C.T."/>
            <person name="Hug L.A."/>
            <person name="Sharon I."/>
            <person name="Castelle C.J."/>
            <person name="Probst A.J."/>
            <person name="Thomas B.C."/>
            <person name="Singh A."/>
            <person name="Wilkins M.J."/>
            <person name="Karaoz U."/>
            <person name="Brodie E.L."/>
            <person name="Williams K.H."/>
            <person name="Hubbard S.S."/>
            <person name="Banfield J.F."/>
        </authorList>
    </citation>
    <scope>NUCLEOTIDE SEQUENCE [LARGE SCALE GENOMIC DNA]</scope>
</reference>
<dbReference type="PANTHER" id="PTHR21340">
    <property type="entry name" value="DIADENOSINE 5,5-P1,P4-TETRAPHOSPHATE PYROPHOSPHOHYDROLASE MUTT"/>
    <property type="match status" value="1"/>
</dbReference>
<dbReference type="GO" id="GO:0004081">
    <property type="term" value="F:bis(5'-nucleosyl)-tetraphosphatase (asymmetrical) activity"/>
    <property type="evidence" value="ECO:0007669"/>
    <property type="project" value="TreeGrafter"/>
</dbReference>
<accession>A0A1F7H291</accession>
<sequence length="134" mass="15683">MLKSVRWLICQHSQHKGWVFPKGLVGDTQEGESYEEAALREVEEEGGVKAGIVQKIPGVFDYIYTFKSERIKKTVHYFLMEYLSGDPKDHDWEMQDAKFITEEEIRKLLTYPSERKAFDRAVKLYENRDLGMSS</sequence>
<dbReference type="InterPro" id="IPR000086">
    <property type="entry name" value="NUDIX_hydrolase_dom"/>
</dbReference>
<evidence type="ECO:0000313" key="3">
    <source>
        <dbReference type="EMBL" id="OGK24822.1"/>
    </source>
</evidence>
<dbReference type="PROSITE" id="PS51462">
    <property type="entry name" value="NUDIX"/>
    <property type="match status" value="1"/>
</dbReference>
<evidence type="ECO:0000313" key="4">
    <source>
        <dbReference type="Proteomes" id="UP000177159"/>
    </source>
</evidence>
<dbReference type="EMBL" id="MFZM01000001">
    <property type="protein sequence ID" value="OGK24822.1"/>
    <property type="molecule type" value="Genomic_DNA"/>
</dbReference>
<dbReference type="Pfam" id="PF00293">
    <property type="entry name" value="NUDIX"/>
    <property type="match status" value="1"/>
</dbReference>
<dbReference type="PROSITE" id="PS00893">
    <property type="entry name" value="NUDIX_BOX"/>
    <property type="match status" value="1"/>
</dbReference>
<proteinExistence type="predicted"/>
<dbReference type="InterPro" id="IPR020084">
    <property type="entry name" value="NUDIX_hydrolase_CS"/>
</dbReference>
<dbReference type="CDD" id="cd03673">
    <property type="entry name" value="NUDIX_Ap6A_hydrolase"/>
    <property type="match status" value="1"/>
</dbReference>
<dbReference type="GO" id="GO:0006754">
    <property type="term" value="P:ATP biosynthetic process"/>
    <property type="evidence" value="ECO:0007669"/>
    <property type="project" value="TreeGrafter"/>
</dbReference>
<keyword evidence="1" id="KW-0378">Hydrolase</keyword>
<dbReference type="SUPFAM" id="SSF55811">
    <property type="entry name" value="Nudix"/>
    <property type="match status" value="1"/>
</dbReference>
<evidence type="ECO:0000259" key="2">
    <source>
        <dbReference type="PROSITE" id="PS51462"/>
    </source>
</evidence>
<dbReference type="PANTHER" id="PTHR21340:SF0">
    <property type="entry name" value="BIS(5'-NUCLEOSYL)-TETRAPHOSPHATASE [ASYMMETRICAL]"/>
    <property type="match status" value="1"/>
</dbReference>
<evidence type="ECO:0000256" key="1">
    <source>
        <dbReference type="ARBA" id="ARBA00022801"/>
    </source>
</evidence>
<feature type="domain" description="Nudix hydrolase" evidence="2">
    <location>
        <begin position="1"/>
        <end position="122"/>
    </location>
</feature>
<organism evidence="3 4">
    <name type="scientific">Candidatus Roizmanbacteria bacterium RIFCSPHIGHO2_02_FULL_37_24</name>
    <dbReference type="NCBI Taxonomy" id="1802037"/>
    <lineage>
        <taxon>Bacteria</taxon>
        <taxon>Candidatus Roizmaniibacteriota</taxon>
    </lineage>
</organism>
<name>A0A1F7H291_9BACT</name>
<dbReference type="Proteomes" id="UP000177159">
    <property type="component" value="Unassembled WGS sequence"/>
</dbReference>
<dbReference type="Gene3D" id="3.90.79.10">
    <property type="entry name" value="Nucleoside Triphosphate Pyrophosphohydrolase"/>
    <property type="match status" value="1"/>
</dbReference>
<dbReference type="GO" id="GO:0006167">
    <property type="term" value="P:AMP biosynthetic process"/>
    <property type="evidence" value="ECO:0007669"/>
    <property type="project" value="TreeGrafter"/>
</dbReference>
<comment type="caution">
    <text evidence="3">The sequence shown here is derived from an EMBL/GenBank/DDBJ whole genome shotgun (WGS) entry which is preliminary data.</text>
</comment>
<protein>
    <recommendedName>
        <fullName evidence="2">Nudix hydrolase domain-containing protein</fullName>
    </recommendedName>
</protein>
<dbReference type="InterPro" id="IPR051325">
    <property type="entry name" value="Nudix_hydrolase_domain"/>
</dbReference>